<gene>
    <name evidence="1" type="ORF">ACFQ5P_09620</name>
</gene>
<evidence type="ECO:0000313" key="1">
    <source>
        <dbReference type="EMBL" id="MFD1481553.1"/>
    </source>
</evidence>
<reference evidence="2" key="1">
    <citation type="journal article" date="2019" name="Int. J. Syst. Evol. Microbiol.">
        <title>The Global Catalogue of Microorganisms (GCM) 10K type strain sequencing project: providing services to taxonomists for standard genome sequencing and annotation.</title>
        <authorList>
            <consortium name="The Broad Institute Genomics Platform"/>
            <consortium name="The Broad Institute Genome Sequencing Center for Infectious Disease"/>
            <person name="Wu L."/>
            <person name="Ma J."/>
        </authorList>
    </citation>
    <scope>NUCLEOTIDE SEQUENCE [LARGE SCALE GENOMIC DNA]</scope>
    <source>
        <strain evidence="2">CCM 8875</strain>
    </source>
</reference>
<dbReference type="Proteomes" id="UP001597302">
    <property type="component" value="Unassembled WGS sequence"/>
</dbReference>
<sequence>MDYPTATLRQITDAVARTRGNQDPARLYSRARTMRDRGLILSSAATSQGKEISYSPADIAAAVVAISLSLDGGSSGQVSAINSKLRPIGNTQGTFAYEKNVQRVSDGVQIFIRLDIYTHPWAFTDAKMGSFEEVGLTERFEWFDDWNHANVISQTVLLPVTTLVRPVLSILAGQEA</sequence>
<name>A0ABW4DXW9_9RHOB</name>
<organism evidence="1 2">
    <name type="scientific">Paracoccus nototheniae</name>
    <dbReference type="NCBI Taxonomy" id="2489002"/>
    <lineage>
        <taxon>Bacteria</taxon>
        <taxon>Pseudomonadati</taxon>
        <taxon>Pseudomonadota</taxon>
        <taxon>Alphaproteobacteria</taxon>
        <taxon>Rhodobacterales</taxon>
        <taxon>Paracoccaceae</taxon>
        <taxon>Paracoccus</taxon>
    </lineage>
</organism>
<dbReference type="EMBL" id="JBHTOQ010000022">
    <property type="protein sequence ID" value="MFD1481553.1"/>
    <property type="molecule type" value="Genomic_DNA"/>
</dbReference>
<protein>
    <submittedName>
        <fullName evidence="1">Uncharacterized protein</fullName>
    </submittedName>
</protein>
<comment type="caution">
    <text evidence="1">The sequence shown here is derived from an EMBL/GenBank/DDBJ whole genome shotgun (WGS) entry which is preliminary data.</text>
</comment>
<proteinExistence type="predicted"/>
<accession>A0ABW4DXW9</accession>
<dbReference type="RefSeq" id="WP_131572861.1">
    <property type="nucleotide sequence ID" value="NZ_CBCSAJ010000004.1"/>
</dbReference>
<keyword evidence="2" id="KW-1185">Reference proteome</keyword>
<evidence type="ECO:0000313" key="2">
    <source>
        <dbReference type="Proteomes" id="UP001597302"/>
    </source>
</evidence>